<dbReference type="InterPro" id="IPR013024">
    <property type="entry name" value="GGCT-like"/>
</dbReference>
<dbReference type="GO" id="GO:0061929">
    <property type="term" value="F:gamma-glutamylaminecyclotransferase activity"/>
    <property type="evidence" value="ECO:0007669"/>
    <property type="project" value="InterPro"/>
</dbReference>
<dbReference type="Pfam" id="PF06094">
    <property type="entry name" value="GGACT"/>
    <property type="match status" value="1"/>
</dbReference>
<dbReference type="FunFam" id="3.10.490.10:FF:000001">
    <property type="entry name" value="Gamma-glutamylcyclotransferase ytfP"/>
    <property type="match status" value="1"/>
</dbReference>
<dbReference type="EMBL" id="QVMU01000010">
    <property type="protein sequence ID" value="RJX70657.1"/>
    <property type="molecule type" value="Genomic_DNA"/>
</dbReference>
<dbReference type="InterPro" id="IPR039126">
    <property type="entry name" value="GGACT"/>
</dbReference>
<evidence type="ECO:0000256" key="2">
    <source>
        <dbReference type="PIRSR" id="PIRSR639126-1"/>
    </source>
</evidence>
<dbReference type="InterPro" id="IPR036568">
    <property type="entry name" value="GGCT-like_sf"/>
</dbReference>
<evidence type="ECO:0000313" key="6">
    <source>
        <dbReference type="Proteomes" id="UP000273252"/>
    </source>
</evidence>
<dbReference type="RefSeq" id="WP_120031641.1">
    <property type="nucleotide sequence ID" value="NZ_QVMU01000010.1"/>
</dbReference>
<evidence type="ECO:0000313" key="5">
    <source>
        <dbReference type="EMBL" id="RJX70657.1"/>
    </source>
</evidence>
<name>A0A3A6QRS8_9VIBR</name>
<keyword evidence="6" id="KW-1185">Reference proteome</keyword>
<sequence>MQHLVFVYGTLRKGESNHHHLSEQAQFLGHHETLPEFALYDLGAYPAVISGHHSISGEVYLIDSHNLQVLDKLEDVPVEYRREQIETPFGLAWIYLYQDTSQLETLISSGDWCQKI</sequence>
<keyword evidence="5" id="KW-0808">Transferase</keyword>
<dbReference type="Gene3D" id="3.10.490.10">
    <property type="entry name" value="Gamma-glutamyl cyclotransferase-like"/>
    <property type="match status" value="1"/>
</dbReference>
<dbReference type="AlphaFoldDB" id="A0A3A6QRS8"/>
<protein>
    <recommendedName>
        <fullName evidence="3">Gamma-glutamylcyclotransferase family protein</fullName>
    </recommendedName>
</protein>
<evidence type="ECO:0000256" key="3">
    <source>
        <dbReference type="RuleBase" id="RU367036"/>
    </source>
</evidence>
<evidence type="ECO:0000259" key="4">
    <source>
        <dbReference type="Pfam" id="PF06094"/>
    </source>
</evidence>
<accession>A0A3A6QRS8</accession>
<gene>
    <name evidence="5" type="ORF">DZ860_12190</name>
</gene>
<feature type="active site" description="Proton acceptor" evidence="2">
    <location>
        <position position="74"/>
    </location>
</feature>
<reference evidence="5 6" key="1">
    <citation type="submission" date="2018-08" db="EMBL/GenBank/DDBJ databases">
        <title>Vibrio isolated from the Eastern China Marginal Seas.</title>
        <authorList>
            <person name="Li Y."/>
        </authorList>
    </citation>
    <scope>NUCLEOTIDE SEQUENCE [LARGE SCALE GENOMIC DNA]</scope>
    <source>
        <strain evidence="5 6">BEI233</strain>
    </source>
</reference>
<dbReference type="InterPro" id="IPR009288">
    <property type="entry name" value="AIG2-like_dom"/>
</dbReference>
<dbReference type="PANTHER" id="PTHR12510:SF4">
    <property type="entry name" value="GAMMA-GLUTAMYLAMINECYCLOTRANSFERASE"/>
    <property type="match status" value="1"/>
</dbReference>
<dbReference type="CDD" id="cd06661">
    <property type="entry name" value="GGCT_like"/>
    <property type="match status" value="1"/>
</dbReference>
<dbReference type="GO" id="GO:0016740">
    <property type="term" value="F:transferase activity"/>
    <property type="evidence" value="ECO:0007669"/>
    <property type="project" value="UniProtKB-KW"/>
</dbReference>
<comment type="caution">
    <text evidence="5">The sequence shown here is derived from an EMBL/GenBank/DDBJ whole genome shotgun (WGS) entry which is preliminary data.</text>
</comment>
<organism evidence="5 6">
    <name type="scientific">Vibrio sinensis</name>
    <dbReference type="NCBI Taxonomy" id="2302434"/>
    <lineage>
        <taxon>Bacteria</taxon>
        <taxon>Pseudomonadati</taxon>
        <taxon>Pseudomonadota</taxon>
        <taxon>Gammaproteobacteria</taxon>
        <taxon>Vibrionales</taxon>
        <taxon>Vibrionaceae</taxon>
        <taxon>Vibrio</taxon>
    </lineage>
</organism>
<dbReference type="GO" id="GO:0005829">
    <property type="term" value="C:cytosol"/>
    <property type="evidence" value="ECO:0007669"/>
    <property type="project" value="TreeGrafter"/>
</dbReference>
<evidence type="ECO:0000256" key="1">
    <source>
        <dbReference type="ARBA" id="ARBA00008861"/>
    </source>
</evidence>
<dbReference type="SUPFAM" id="SSF110857">
    <property type="entry name" value="Gamma-glutamyl cyclotransferase-like"/>
    <property type="match status" value="1"/>
</dbReference>
<comment type="similarity">
    <text evidence="1 3">Belongs to the gamma-glutamylcyclotransferase family.</text>
</comment>
<dbReference type="OrthoDB" id="482277at2"/>
<feature type="domain" description="Gamma-glutamylcyclotransferase AIG2-like" evidence="4">
    <location>
        <begin position="5"/>
        <end position="113"/>
    </location>
</feature>
<dbReference type="PANTHER" id="PTHR12510">
    <property type="entry name" value="TROPONIN C-AKIN-1 PROTEIN"/>
    <property type="match status" value="1"/>
</dbReference>
<dbReference type="Proteomes" id="UP000273252">
    <property type="component" value="Unassembled WGS sequence"/>
</dbReference>
<proteinExistence type="inferred from homology"/>